<dbReference type="AlphaFoldDB" id="A0AAQ4QMB4"/>
<dbReference type="KEGG" id="gat:120820605"/>
<proteinExistence type="inferred from homology"/>
<dbReference type="PANTHER" id="PTHR46186">
    <property type="entry name" value="CYSTATIN"/>
    <property type="match status" value="1"/>
</dbReference>
<evidence type="ECO:0000313" key="5">
    <source>
        <dbReference type="Ensembl" id="ENSGACP00000052406.1"/>
    </source>
</evidence>
<protein>
    <recommendedName>
        <fullName evidence="4">Cystatin domain-containing protein</fullName>
    </recommendedName>
</protein>
<reference evidence="5" key="2">
    <citation type="submission" date="2025-08" db="UniProtKB">
        <authorList>
            <consortium name="Ensembl"/>
        </authorList>
    </citation>
    <scope>IDENTIFICATION</scope>
</reference>
<dbReference type="PANTHER" id="PTHR46186:SF12">
    <property type="entry name" value="CYSTATIN C (AMYLOID ANGIOPATHY AND CEREBRAL HEMORRHAGE)-RELATED"/>
    <property type="match status" value="1"/>
</dbReference>
<dbReference type="GO" id="GO:0031982">
    <property type="term" value="C:vesicle"/>
    <property type="evidence" value="ECO:0007669"/>
    <property type="project" value="TreeGrafter"/>
</dbReference>
<feature type="signal peptide" evidence="3">
    <location>
        <begin position="1"/>
        <end position="19"/>
    </location>
</feature>
<dbReference type="RefSeq" id="XP_040034491.1">
    <property type="nucleotide sequence ID" value="XM_040178557.1"/>
</dbReference>
<dbReference type="Ensembl" id="ENSGACT00000033380.1">
    <property type="protein sequence ID" value="ENSGACP00000052406.1"/>
    <property type="gene ID" value="ENSGACG00000036351.1"/>
</dbReference>
<dbReference type="GeneTree" id="ENSGT00940000154755"/>
<dbReference type="SUPFAM" id="SSF54403">
    <property type="entry name" value="Cystatin/monellin"/>
    <property type="match status" value="1"/>
</dbReference>
<dbReference type="Pfam" id="PF00031">
    <property type="entry name" value="Cystatin"/>
    <property type="match status" value="1"/>
</dbReference>
<sequence length="128" mass="14489">MMWKLVFVIIAAVSFIGLAQIPGGFTDISINDEGAKEALDFAVLIHNRHSNDFYIRVVTDVIKVQVQVVAGSQYLITVRMARTPCRKYDANDVCAPDPDPAWAQPYQCIFTVWSRPWINDVRLTNQEC</sequence>
<dbReference type="GeneID" id="120820605"/>
<evidence type="ECO:0000256" key="1">
    <source>
        <dbReference type="ARBA" id="ARBA00009403"/>
    </source>
</evidence>
<name>A0AAQ4QMB4_GASAC</name>
<dbReference type="GO" id="GO:0004869">
    <property type="term" value="F:cysteine-type endopeptidase inhibitor activity"/>
    <property type="evidence" value="ECO:0007669"/>
    <property type="project" value="InterPro"/>
</dbReference>
<reference evidence="5" key="3">
    <citation type="submission" date="2025-09" db="UniProtKB">
        <authorList>
            <consortium name="Ensembl"/>
        </authorList>
    </citation>
    <scope>IDENTIFICATION</scope>
</reference>
<dbReference type="InterPro" id="IPR000010">
    <property type="entry name" value="Cystatin_dom"/>
</dbReference>
<dbReference type="Proteomes" id="UP000007635">
    <property type="component" value="Chromosome VI"/>
</dbReference>
<feature type="domain" description="Cystatin" evidence="4">
    <location>
        <begin position="20"/>
        <end position="126"/>
    </location>
</feature>
<comment type="similarity">
    <text evidence="1">Belongs to the cystatin family.</text>
</comment>
<dbReference type="GO" id="GO:0005615">
    <property type="term" value="C:extracellular space"/>
    <property type="evidence" value="ECO:0007669"/>
    <property type="project" value="TreeGrafter"/>
</dbReference>
<keyword evidence="2" id="KW-1015">Disulfide bond</keyword>
<organism evidence="5 6">
    <name type="scientific">Gasterosteus aculeatus aculeatus</name>
    <name type="common">three-spined stickleback</name>
    <dbReference type="NCBI Taxonomy" id="481459"/>
    <lineage>
        <taxon>Eukaryota</taxon>
        <taxon>Metazoa</taxon>
        <taxon>Chordata</taxon>
        <taxon>Craniata</taxon>
        <taxon>Vertebrata</taxon>
        <taxon>Euteleostomi</taxon>
        <taxon>Actinopterygii</taxon>
        <taxon>Neopterygii</taxon>
        <taxon>Teleostei</taxon>
        <taxon>Neoteleostei</taxon>
        <taxon>Acanthomorphata</taxon>
        <taxon>Eupercaria</taxon>
        <taxon>Perciformes</taxon>
        <taxon>Cottioidei</taxon>
        <taxon>Gasterosteales</taxon>
        <taxon>Gasterosteidae</taxon>
        <taxon>Gasterosteus</taxon>
    </lineage>
</organism>
<evidence type="ECO:0000256" key="2">
    <source>
        <dbReference type="ARBA" id="ARBA00023157"/>
    </source>
</evidence>
<dbReference type="FunFam" id="3.10.450.10:FF:000004">
    <property type="entry name" value="Cystatin C"/>
    <property type="match status" value="1"/>
</dbReference>
<evidence type="ECO:0000256" key="3">
    <source>
        <dbReference type="SAM" id="SignalP"/>
    </source>
</evidence>
<dbReference type="SMART" id="SM00043">
    <property type="entry name" value="CY"/>
    <property type="match status" value="1"/>
</dbReference>
<keyword evidence="3" id="KW-0732">Signal</keyword>
<dbReference type="InterPro" id="IPR046350">
    <property type="entry name" value="Cystatin_sf"/>
</dbReference>
<accession>A0AAQ4QMB4</accession>
<dbReference type="GO" id="GO:0005737">
    <property type="term" value="C:cytoplasm"/>
    <property type="evidence" value="ECO:0007669"/>
    <property type="project" value="TreeGrafter"/>
</dbReference>
<keyword evidence="6" id="KW-1185">Reference proteome</keyword>
<feature type="chain" id="PRO_5043035930" description="Cystatin domain-containing protein" evidence="3">
    <location>
        <begin position="20"/>
        <end position="128"/>
    </location>
</feature>
<evidence type="ECO:0000259" key="4">
    <source>
        <dbReference type="SMART" id="SM00043"/>
    </source>
</evidence>
<reference evidence="5 6" key="1">
    <citation type="journal article" date="2021" name="G3 (Bethesda)">
        <title>Improved contiguity of the threespine stickleback genome using long-read sequencing.</title>
        <authorList>
            <person name="Nath S."/>
            <person name="Shaw D.E."/>
            <person name="White M.A."/>
        </authorList>
    </citation>
    <scope>NUCLEOTIDE SEQUENCE [LARGE SCALE GENOMIC DNA]</scope>
    <source>
        <strain evidence="5 6">Lake Benthic</strain>
    </source>
</reference>
<evidence type="ECO:0000313" key="6">
    <source>
        <dbReference type="Proteomes" id="UP000007635"/>
    </source>
</evidence>
<dbReference type="CDD" id="cd00042">
    <property type="entry name" value="CY"/>
    <property type="match status" value="1"/>
</dbReference>
<dbReference type="Gene3D" id="3.10.450.10">
    <property type="match status" value="1"/>
</dbReference>